<dbReference type="Pfam" id="PF09323">
    <property type="entry name" value="DUF1980"/>
    <property type="match status" value="1"/>
</dbReference>
<dbReference type="EMBL" id="JAOYEY010000052">
    <property type="protein sequence ID" value="MCV9888953.1"/>
    <property type="molecule type" value="Genomic_DNA"/>
</dbReference>
<reference evidence="4 5" key="1">
    <citation type="submission" date="2022-10" db="EMBL/GenBank/DDBJ databases">
        <title>Draft genome assembly of moderately radiation resistant bacterium Metabacillus halosaccharovorans.</title>
        <authorList>
            <person name="Pal S."/>
            <person name="Gopinathan A."/>
        </authorList>
    </citation>
    <scope>NUCLEOTIDE SEQUENCE [LARGE SCALE GENOMIC DNA]</scope>
    <source>
        <strain evidence="4 5">VITHBRA001</strain>
    </source>
</reference>
<keyword evidence="1" id="KW-0812">Transmembrane</keyword>
<feature type="transmembrane region" description="Helical" evidence="1">
    <location>
        <begin position="43"/>
        <end position="63"/>
    </location>
</feature>
<accession>A0ABT3DPV1</accession>
<dbReference type="Pfam" id="PF21537">
    <property type="entry name" value="DUF1980_C"/>
    <property type="match status" value="1"/>
</dbReference>
<evidence type="ECO:0000259" key="3">
    <source>
        <dbReference type="Pfam" id="PF21537"/>
    </source>
</evidence>
<name>A0ABT3DPV1_9BACI</name>
<dbReference type="PANTHER" id="PTHR40047">
    <property type="entry name" value="UPF0703 PROTEIN YCGQ"/>
    <property type="match status" value="1"/>
</dbReference>
<dbReference type="Proteomes" id="UP001526147">
    <property type="component" value="Unassembled WGS sequence"/>
</dbReference>
<feature type="transmembrane region" description="Helical" evidence="1">
    <location>
        <begin position="12"/>
        <end position="31"/>
    </location>
</feature>
<dbReference type="InterPro" id="IPR015402">
    <property type="entry name" value="DUF1980"/>
</dbReference>
<evidence type="ECO:0000313" key="5">
    <source>
        <dbReference type="Proteomes" id="UP001526147"/>
    </source>
</evidence>
<feature type="domain" description="DUF1980" evidence="3">
    <location>
        <begin position="193"/>
        <end position="321"/>
    </location>
</feature>
<sequence>MHNQQSQYRFQVYIRGIILIGFTLLMIKLLITGNMVNFIAPKMMPFMYFAIVVFLILGVIQIWRSGSKKQAELYCDCGIDHTAPSTPVRSIFVYLLFIIPIVTGFLFPEVILDSSVAAKRGFKSFATADTQPVEEGGTGTEKAEAYLNDPEAYMEELDERIGDKVLESSSNIPEVPLEHPEGFEVQERPVDIYAQLEKEMLEMETIQFTDENYIAMTTIIDQNPEQFVGKKVEIVGFVFREHDFNENQFVIARFGLSCCVADASVFGTLASFPEAKQYGDDKWVKLEGTLITTNYQDWTLPSIDVSSIEVIEQPETPYVYEKY</sequence>
<dbReference type="NCBIfam" id="TIGR03943">
    <property type="entry name" value="TIGR03943 family putative permease subunit"/>
    <property type="match status" value="1"/>
</dbReference>
<keyword evidence="1" id="KW-0472">Membrane</keyword>
<dbReference type="PANTHER" id="PTHR40047:SF1">
    <property type="entry name" value="UPF0703 PROTEIN YCGQ"/>
    <property type="match status" value="1"/>
</dbReference>
<keyword evidence="1" id="KW-1133">Transmembrane helix</keyword>
<dbReference type="InterPro" id="IPR048447">
    <property type="entry name" value="DUF1980_C"/>
</dbReference>
<evidence type="ECO:0000259" key="2">
    <source>
        <dbReference type="Pfam" id="PF09323"/>
    </source>
</evidence>
<evidence type="ECO:0000313" key="4">
    <source>
        <dbReference type="EMBL" id="MCV9888953.1"/>
    </source>
</evidence>
<dbReference type="RefSeq" id="WP_264144953.1">
    <property type="nucleotide sequence ID" value="NZ_JAOYEY010000052.1"/>
</dbReference>
<dbReference type="InterPro" id="IPR048493">
    <property type="entry name" value="DUF1980_N"/>
</dbReference>
<dbReference type="InterPro" id="IPR052955">
    <property type="entry name" value="UPF0703_membrane_permease"/>
</dbReference>
<feature type="transmembrane region" description="Helical" evidence="1">
    <location>
        <begin position="91"/>
        <end position="112"/>
    </location>
</feature>
<proteinExistence type="predicted"/>
<feature type="domain" description="DUF1980" evidence="2">
    <location>
        <begin position="14"/>
        <end position="122"/>
    </location>
</feature>
<protein>
    <submittedName>
        <fullName evidence="4">TIGR03943 family protein</fullName>
    </submittedName>
</protein>
<organism evidence="4 5">
    <name type="scientific">Metabacillus halosaccharovorans</name>
    <dbReference type="NCBI Taxonomy" id="930124"/>
    <lineage>
        <taxon>Bacteria</taxon>
        <taxon>Bacillati</taxon>
        <taxon>Bacillota</taxon>
        <taxon>Bacilli</taxon>
        <taxon>Bacillales</taxon>
        <taxon>Bacillaceae</taxon>
        <taxon>Metabacillus</taxon>
    </lineage>
</organism>
<keyword evidence="5" id="KW-1185">Reference proteome</keyword>
<gene>
    <name evidence="4" type="ORF">OIH86_25165</name>
</gene>
<evidence type="ECO:0000256" key="1">
    <source>
        <dbReference type="SAM" id="Phobius"/>
    </source>
</evidence>
<comment type="caution">
    <text evidence="4">The sequence shown here is derived from an EMBL/GenBank/DDBJ whole genome shotgun (WGS) entry which is preliminary data.</text>
</comment>